<dbReference type="EMBL" id="SJPI01000002">
    <property type="protein sequence ID" value="TWT51079.1"/>
    <property type="molecule type" value="Genomic_DNA"/>
</dbReference>
<dbReference type="RefSeq" id="WP_146516190.1">
    <property type="nucleotide sequence ID" value="NZ_SJPI01000002.1"/>
</dbReference>
<evidence type="ECO:0000313" key="2">
    <source>
        <dbReference type="Proteomes" id="UP000316598"/>
    </source>
</evidence>
<gene>
    <name evidence="1" type="ORF">Pla22_38550</name>
</gene>
<dbReference type="InterPro" id="IPR021322">
    <property type="entry name" value="DUF2924"/>
</dbReference>
<evidence type="ECO:0000313" key="1">
    <source>
        <dbReference type="EMBL" id="TWT51079.1"/>
    </source>
</evidence>
<reference evidence="1 2" key="1">
    <citation type="submission" date="2019-02" db="EMBL/GenBank/DDBJ databases">
        <title>Deep-cultivation of Planctomycetes and their phenomic and genomic characterization uncovers novel biology.</title>
        <authorList>
            <person name="Wiegand S."/>
            <person name="Jogler M."/>
            <person name="Boedeker C."/>
            <person name="Pinto D."/>
            <person name="Vollmers J."/>
            <person name="Rivas-Marin E."/>
            <person name="Kohn T."/>
            <person name="Peeters S.H."/>
            <person name="Heuer A."/>
            <person name="Rast P."/>
            <person name="Oberbeckmann S."/>
            <person name="Bunk B."/>
            <person name="Jeske O."/>
            <person name="Meyerdierks A."/>
            <person name="Storesund J.E."/>
            <person name="Kallscheuer N."/>
            <person name="Luecker S."/>
            <person name="Lage O.M."/>
            <person name="Pohl T."/>
            <person name="Merkel B.J."/>
            <person name="Hornburger P."/>
            <person name="Mueller R.-W."/>
            <person name="Bruemmer F."/>
            <person name="Labrenz M."/>
            <person name="Spormann A.M."/>
            <person name="Op Den Camp H."/>
            <person name="Overmann J."/>
            <person name="Amann R."/>
            <person name="Jetten M.S.M."/>
            <person name="Mascher T."/>
            <person name="Medema M.H."/>
            <person name="Devos D.P."/>
            <person name="Kaster A.-K."/>
            <person name="Ovreas L."/>
            <person name="Rohde M."/>
            <person name="Galperin M.Y."/>
            <person name="Jogler C."/>
        </authorList>
    </citation>
    <scope>NUCLEOTIDE SEQUENCE [LARGE SCALE GENOMIC DNA]</scope>
    <source>
        <strain evidence="1 2">Pla22</strain>
    </source>
</reference>
<organism evidence="1 2">
    <name type="scientific">Rubripirellula amarantea</name>
    <dbReference type="NCBI Taxonomy" id="2527999"/>
    <lineage>
        <taxon>Bacteria</taxon>
        <taxon>Pseudomonadati</taxon>
        <taxon>Planctomycetota</taxon>
        <taxon>Planctomycetia</taxon>
        <taxon>Pirellulales</taxon>
        <taxon>Pirellulaceae</taxon>
        <taxon>Rubripirellula</taxon>
    </lineage>
</organism>
<accession>A0A5C5WLR8</accession>
<name>A0A5C5WLR8_9BACT</name>
<protein>
    <recommendedName>
        <fullName evidence="3">DUF2924 domain-containing protein</fullName>
    </recommendedName>
</protein>
<dbReference type="Pfam" id="PF11149">
    <property type="entry name" value="DUF2924"/>
    <property type="match status" value="1"/>
</dbReference>
<evidence type="ECO:0008006" key="3">
    <source>
        <dbReference type="Google" id="ProtNLM"/>
    </source>
</evidence>
<dbReference type="OrthoDB" id="284135at2"/>
<sequence>MTPKIAAEVARLPDMTVNDLVGRYEQVYREECRSRNKQYLIRRIAWKLQANDEGGVTSEMIAKAEGLAADAQTRVTAPRDNRNVQVTVTPPNAFVDWDPRLPPPGQMLERQYKGQMIRVAVLQEGFEYEGQRFRSLTAVAKAVTGSHCNGFLFFRLGRRES</sequence>
<keyword evidence="2" id="KW-1185">Reference proteome</keyword>
<proteinExistence type="predicted"/>
<dbReference type="AlphaFoldDB" id="A0A5C5WLR8"/>
<comment type="caution">
    <text evidence="1">The sequence shown here is derived from an EMBL/GenBank/DDBJ whole genome shotgun (WGS) entry which is preliminary data.</text>
</comment>
<dbReference type="Proteomes" id="UP000316598">
    <property type="component" value="Unassembled WGS sequence"/>
</dbReference>